<reference evidence="1" key="1">
    <citation type="journal article" date="2022" name="Antonie Van Leeuwenhoek">
        <title>Whole genome sequencing of the halophilic Halomonas qaidamensis XH36, a novel species strain with high ectoine production.</title>
        <authorList>
            <person name="Zhang T."/>
            <person name="Cui T."/>
            <person name="Cao Y."/>
            <person name="Li Y."/>
            <person name="Li F."/>
            <person name="Zhu D."/>
            <person name="Xing J."/>
        </authorList>
    </citation>
    <scope>NUCLEOTIDE SEQUENCE</scope>
    <source>
        <strain evidence="1">XH36</strain>
    </source>
</reference>
<evidence type="ECO:0000313" key="1">
    <source>
        <dbReference type="EMBL" id="UYV20949.1"/>
    </source>
</evidence>
<proteinExistence type="predicted"/>
<sequence length="267" mass="30333">MTKQITEQQLAEITWIIESTEADDLNADEHEEIVGLDDNDDPIIETRYNYWLCGSTVLRAKEYPEITYAIDWMANPEKGSRAESLEEAYDFKVEFNEACENVLDMGGYVAVDDDGDEIDADDAERIVRDEVAQNVEWEVAAEKRLPKRPGPVAVDEDTDEDDDMETITVERDNDADLRFKGEQVATASSHHFEGPRNIRWTELTLYRTKGGKLVCEEIGRTRWQGERTRHSAVVADTEAELVKALGYGWLAKDLYEAAGIDYAVEIE</sequence>
<organism evidence="1 2">
    <name type="scientific">Halomonas qaidamensis</name>
    <dbReference type="NCBI Taxonomy" id="2866211"/>
    <lineage>
        <taxon>Bacteria</taxon>
        <taxon>Pseudomonadati</taxon>
        <taxon>Pseudomonadota</taxon>
        <taxon>Gammaproteobacteria</taxon>
        <taxon>Oceanospirillales</taxon>
        <taxon>Halomonadaceae</taxon>
        <taxon>Halomonas</taxon>
    </lineage>
</organism>
<dbReference type="RefSeq" id="WP_264431642.1">
    <property type="nucleotide sequence ID" value="NZ_CP080628.1"/>
</dbReference>
<name>A0ABY6JV72_9GAMM</name>
<dbReference type="Proteomes" id="UP001163082">
    <property type="component" value="Plasmid unnamed"/>
</dbReference>
<dbReference type="EMBL" id="CP080628">
    <property type="protein sequence ID" value="UYV20949.1"/>
    <property type="molecule type" value="Genomic_DNA"/>
</dbReference>
<keyword evidence="2" id="KW-1185">Reference proteome</keyword>
<evidence type="ECO:0000313" key="2">
    <source>
        <dbReference type="Proteomes" id="UP001163082"/>
    </source>
</evidence>
<keyword evidence="1" id="KW-0614">Plasmid</keyword>
<accession>A0ABY6JV72</accession>
<protein>
    <submittedName>
        <fullName evidence="1">Uncharacterized protein</fullName>
    </submittedName>
</protein>
<geneLocation type="plasmid" evidence="1 2">
    <name>unnamed</name>
</geneLocation>
<gene>
    <name evidence="1" type="ORF">K1Y77_17165</name>
</gene>